<comment type="catalytic activity">
    <reaction evidence="5">
        <text>L-tryptophan + O2 = N-formyl-L-kynurenine</text>
        <dbReference type="Rhea" id="RHEA:24536"/>
        <dbReference type="ChEBI" id="CHEBI:15379"/>
        <dbReference type="ChEBI" id="CHEBI:57912"/>
        <dbReference type="ChEBI" id="CHEBI:58629"/>
    </reaction>
</comment>
<dbReference type="PANTHER" id="PTHR28657">
    <property type="entry name" value="INDOLEAMINE 2,3-DIOXYGENASE"/>
    <property type="match status" value="1"/>
</dbReference>
<dbReference type="PANTHER" id="PTHR28657:SF11">
    <property type="entry name" value="INDOLEAMINE 2,3-DIOXYGENASE"/>
    <property type="match status" value="1"/>
</dbReference>
<dbReference type="GO" id="GO:0020037">
    <property type="term" value="F:heme binding"/>
    <property type="evidence" value="ECO:0007669"/>
    <property type="project" value="UniProtKB-UniRule"/>
</dbReference>
<feature type="binding site" description="proximal binding residue" evidence="4">
    <location>
        <position position="372"/>
    </location>
    <ligand>
        <name>heme b</name>
        <dbReference type="ChEBI" id="CHEBI:60344"/>
    </ligand>
    <ligandPart>
        <name>Fe</name>
        <dbReference type="ChEBI" id="CHEBI:18248"/>
    </ligandPart>
</feature>
<evidence type="ECO:0000256" key="3">
    <source>
        <dbReference type="ARBA" id="ARBA00023004"/>
    </source>
</evidence>
<gene>
    <name evidence="6" type="ORF">NA57DRAFT_66542</name>
</gene>
<keyword evidence="4 5" id="KW-0349">Heme</keyword>
<keyword evidence="3 4" id="KW-0408">Iron</keyword>
<proteinExistence type="inferred from homology"/>
<evidence type="ECO:0000256" key="5">
    <source>
        <dbReference type="RuleBase" id="RU369119"/>
    </source>
</evidence>
<dbReference type="Gene3D" id="1.20.58.480">
    <property type="match status" value="1"/>
</dbReference>
<evidence type="ECO:0000313" key="7">
    <source>
        <dbReference type="Proteomes" id="UP000799772"/>
    </source>
</evidence>
<keyword evidence="5" id="KW-0560">Oxidoreductase</keyword>
<evidence type="ECO:0000313" key="6">
    <source>
        <dbReference type="EMBL" id="KAF2098094.1"/>
    </source>
</evidence>
<dbReference type="GO" id="GO:0046872">
    <property type="term" value="F:metal ion binding"/>
    <property type="evidence" value="ECO:0007669"/>
    <property type="project" value="UniProtKB-UniRule"/>
</dbReference>
<dbReference type="InterPro" id="IPR000898">
    <property type="entry name" value="Indolamine_dOase"/>
</dbReference>
<dbReference type="Pfam" id="PF01231">
    <property type="entry name" value="IDO"/>
    <property type="match status" value="1"/>
</dbReference>
<dbReference type="InterPro" id="IPR037217">
    <property type="entry name" value="Trp/Indoleamine_2_3_dOase-like"/>
</dbReference>
<dbReference type="AlphaFoldDB" id="A0A9P4M9T0"/>
<sequence length="424" mass="48397">MTEHQEATVSDEHATAQRLRRLIEMDGAGSWPPKVAHGPSWPAALRPYHDIYIEMAPVLPVYPPSVDSEANAIRIATFRSRIRNLFHDKINLSEVESLLIAAERGESSPFPLDARNGFFACIALSRHAYRWGVIPVVKVAQDEKFIDMPLELNVPWAFLQRIYGVTSHGGNVTSNYFYNFDKDDNLVYEINHGMPKMIQTAEHHFARIFPVLEKLALPIYHEMVKSMIAFDRGQREQCLESLKEISTSLRLPLKAFYDTLVNSKIDRSVWLSYCQGFQGWAAGEMKDGVYVEYDGLSGNQLPFFHFVDAFIGMPPYLSEENMQRYIPAAQRHFTASLREHSFRTKAKEMGDVEIEAEMEKIVKQMRVFREAHRARARPYLSAPAPERKVMTAGKSVLESEKIPDSNAAIEFLFKLLAGRLKQTV</sequence>
<keyword evidence="7" id="KW-1185">Reference proteome</keyword>
<accession>A0A9P4M9T0</accession>
<evidence type="ECO:0000256" key="4">
    <source>
        <dbReference type="PIRSR" id="PIRSR600898-1"/>
    </source>
</evidence>
<keyword evidence="5" id="KW-0223">Dioxygenase</keyword>
<dbReference type="GO" id="GO:0019441">
    <property type="term" value="P:L-tryptophan catabolic process to kynurenine"/>
    <property type="evidence" value="ECO:0007669"/>
    <property type="project" value="UniProtKB-UniRule"/>
</dbReference>
<dbReference type="GO" id="GO:0033754">
    <property type="term" value="F:indoleamine 2,3-dioxygenase activity"/>
    <property type="evidence" value="ECO:0007669"/>
    <property type="project" value="UniProtKB-EC"/>
</dbReference>
<name>A0A9P4M9T0_9PEZI</name>
<organism evidence="6 7">
    <name type="scientific">Rhizodiscina lignyota</name>
    <dbReference type="NCBI Taxonomy" id="1504668"/>
    <lineage>
        <taxon>Eukaryota</taxon>
        <taxon>Fungi</taxon>
        <taxon>Dikarya</taxon>
        <taxon>Ascomycota</taxon>
        <taxon>Pezizomycotina</taxon>
        <taxon>Dothideomycetes</taxon>
        <taxon>Pleosporomycetidae</taxon>
        <taxon>Aulographales</taxon>
        <taxon>Rhizodiscinaceae</taxon>
        <taxon>Rhizodiscina</taxon>
    </lineage>
</organism>
<evidence type="ECO:0000256" key="1">
    <source>
        <dbReference type="ARBA" id="ARBA00007119"/>
    </source>
</evidence>
<dbReference type="SUPFAM" id="SSF140959">
    <property type="entry name" value="Indolic compounds 2,3-dioxygenase-like"/>
    <property type="match status" value="1"/>
</dbReference>
<comment type="caution">
    <text evidence="6">The sequence shown here is derived from an EMBL/GenBank/DDBJ whole genome shotgun (WGS) entry which is preliminary data.</text>
</comment>
<protein>
    <recommendedName>
        <fullName evidence="5">Indoleamine 2,3-dioxygenase</fullName>
        <ecNumber evidence="5">1.13.11.52</ecNumber>
    </recommendedName>
</protein>
<dbReference type="GO" id="GO:0005737">
    <property type="term" value="C:cytoplasm"/>
    <property type="evidence" value="ECO:0007669"/>
    <property type="project" value="TreeGrafter"/>
</dbReference>
<dbReference type="EMBL" id="ML978127">
    <property type="protein sequence ID" value="KAF2098094.1"/>
    <property type="molecule type" value="Genomic_DNA"/>
</dbReference>
<keyword evidence="2 4" id="KW-0479">Metal-binding</keyword>
<dbReference type="EC" id="1.13.11.52" evidence="5"/>
<evidence type="ECO:0000256" key="2">
    <source>
        <dbReference type="ARBA" id="ARBA00022723"/>
    </source>
</evidence>
<reference evidence="6" key="1">
    <citation type="journal article" date="2020" name="Stud. Mycol.">
        <title>101 Dothideomycetes genomes: a test case for predicting lifestyles and emergence of pathogens.</title>
        <authorList>
            <person name="Haridas S."/>
            <person name="Albert R."/>
            <person name="Binder M."/>
            <person name="Bloem J."/>
            <person name="Labutti K."/>
            <person name="Salamov A."/>
            <person name="Andreopoulos B."/>
            <person name="Baker S."/>
            <person name="Barry K."/>
            <person name="Bills G."/>
            <person name="Bluhm B."/>
            <person name="Cannon C."/>
            <person name="Castanera R."/>
            <person name="Culley D."/>
            <person name="Daum C."/>
            <person name="Ezra D."/>
            <person name="Gonzalez J."/>
            <person name="Henrissat B."/>
            <person name="Kuo A."/>
            <person name="Liang C."/>
            <person name="Lipzen A."/>
            <person name="Lutzoni F."/>
            <person name="Magnuson J."/>
            <person name="Mondo S."/>
            <person name="Nolan M."/>
            <person name="Ohm R."/>
            <person name="Pangilinan J."/>
            <person name="Park H.-J."/>
            <person name="Ramirez L."/>
            <person name="Alfaro M."/>
            <person name="Sun H."/>
            <person name="Tritt A."/>
            <person name="Yoshinaga Y."/>
            <person name="Zwiers L.-H."/>
            <person name="Turgeon B."/>
            <person name="Goodwin S."/>
            <person name="Spatafora J."/>
            <person name="Crous P."/>
            <person name="Grigoriev I."/>
        </authorList>
    </citation>
    <scope>NUCLEOTIDE SEQUENCE</scope>
    <source>
        <strain evidence="6">CBS 133067</strain>
    </source>
</reference>
<comment type="similarity">
    <text evidence="1 5">Belongs to the indoleamine 2,3-dioxygenase family.</text>
</comment>
<dbReference type="OrthoDB" id="4662583at2759"/>
<dbReference type="GO" id="GO:0034354">
    <property type="term" value="P:'de novo' NAD+ biosynthetic process from L-tryptophan"/>
    <property type="evidence" value="ECO:0007669"/>
    <property type="project" value="TreeGrafter"/>
</dbReference>
<dbReference type="Proteomes" id="UP000799772">
    <property type="component" value="Unassembled WGS sequence"/>
</dbReference>
<comment type="function">
    <text evidence="5">Produces N-formyl-kynurenine through the oxidation of tryptophan.</text>
</comment>